<dbReference type="RefSeq" id="WP_036268311.1">
    <property type="nucleotide sequence ID" value="NZ_LMTZ01000022.1"/>
</dbReference>
<reference evidence="2 4" key="1">
    <citation type="journal article" date="2015" name="Genome Announc.">
        <title>Draft Genome of the Euendolithic (true boring) Cyanobacterium Mastigocoleus testarum strain BC008.</title>
        <authorList>
            <person name="Guida B.S."/>
            <person name="Garcia-Pichel F."/>
        </authorList>
    </citation>
    <scope>NUCLEOTIDE SEQUENCE [LARGE SCALE GENOMIC DNA]</scope>
    <source>
        <strain evidence="2 4">BC008</strain>
    </source>
</reference>
<evidence type="ECO:0000259" key="1">
    <source>
        <dbReference type="Pfam" id="PF08241"/>
    </source>
</evidence>
<dbReference type="InterPro" id="IPR029063">
    <property type="entry name" value="SAM-dependent_MTases_sf"/>
</dbReference>
<gene>
    <name evidence="2" type="ORF">BC008_03970</name>
    <name evidence="3" type="ORF">BC008_04205</name>
</gene>
<proteinExistence type="predicted"/>
<organism evidence="2 4">
    <name type="scientific">Mastigocoleus testarum BC008</name>
    <dbReference type="NCBI Taxonomy" id="371196"/>
    <lineage>
        <taxon>Bacteria</taxon>
        <taxon>Bacillati</taxon>
        <taxon>Cyanobacteriota</taxon>
        <taxon>Cyanophyceae</taxon>
        <taxon>Nostocales</taxon>
        <taxon>Hapalosiphonaceae</taxon>
        <taxon>Mastigocoleus</taxon>
    </lineage>
</organism>
<dbReference type="PANTHER" id="PTHR43861:SF1">
    <property type="entry name" value="TRANS-ACONITATE 2-METHYLTRANSFERASE"/>
    <property type="match status" value="1"/>
</dbReference>
<keyword evidence="4" id="KW-1185">Reference proteome</keyword>
<dbReference type="OrthoDB" id="9791837at2"/>
<dbReference type="Gene3D" id="3.40.50.150">
    <property type="entry name" value="Vaccinia Virus protein VP39"/>
    <property type="match status" value="1"/>
</dbReference>
<evidence type="ECO:0000313" key="4">
    <source>
        <dbReference type="Proteomes" id="UP000053372"/>
    </source>
</evidence>
<accession>A0A0V7ZY27</accession>
<dbReference type="InterPro" id="IPR013216">
    <property type="entry name" value="Methyltransf_11"/>
</dbReference>
<sequence length="272" mass="30101">MTDASINSLNEQTRAAWNANSQIWDERMGDEGNDFHQTLIRPSTQRLLNLQPGQKILDVGCGNGLTSRWLASLGAQVLGIDFAEEMIINACKRTKPDETSVKFQVLDATDETALLRLGENSFDAAVSTMALMDMAQIDPLMRSLAKLLRPKGCFVFSVCHPCFNHVGASMLAETSDVEGKLVTEYSIKVKSYLEPSSISGLAVENQPQPHIYFHRPLHLLLSSAFHFGFVLDGLEEPAFPTQDPAQTNSFGGWNNYNQIPPVFVARLRSGER</sequence>
<protein>
    <recommendedName>
        <fullName evidence="1">Methyltransferase type 11 domain-containing protein</fullName>
    </recommendedName>
</protein>
<dbReference type="EMBL" id="LMTZ01000022">
    <property type="protein sequence ID" value="KST69508.1"/>
    <property type="molecule type" value="Genomic_DNA"/>
</dbReference>
<name>A0A0V7ZY27_9CYAN</name>
<dbReference type="EMBL" id="LMTZ01000025">
    <property type="protein sequence ID" value="KST69355.1"/>
    <property type="molecule type" value="Genomic_DNA"/>
</dbReference>
<dbReference type="AlphaFoldDB" id="A0A0V7ZY27"/>
<dbReference type="GO" id="GO:0008757">
    <property type="term" value="F:S-adenosylmethionine-dependent methyltransferase activity"/>
    <property type="evidence" value="ECO:0007669"/>
    <property type="project" value="InterPro"/>
</dbReference>
<dbReference type="CDD" id="cd02440">
    <property type="entry name" value="AdoMet_MTases"/>
    <property type="match status" value="1"/>
</dbReference>
<dbReference type="Pfam" id="PF08241">
    <property type="entry name" value="Methyltransf_11"/>
    <property type="match status" value="1"/>
</dbReference>
<feature type="domain" description="Methyltransferase type 11" evidence="1">
    <location>
        <begin position="57"/>
        <end position="156"/>
    </location>
</feature>
<dbReference type="Proteomes" id="UP000053372">
    <property type="component" value="Unassembled WGS sequence"/>
</dbReference>
<dbReference type="SUPFAM" id="SSF53335">
    <property type="entry name" value="S-adenosyl-L-methionine-dependent methyltransferases"/>
    <property type="match status" value="1"/>
</dbReference>
<comment type="caution">
    <text evidence="2">The sequence shown here is derived from an EMBL/GenBank/DDBJ whole genome shotgun (WGS) entry which is preliminary data.</text>
</comment>
<evidence type="ECO:0000313" key="2">
    <source>
        <dbReference type="EMBL" id="KST69355.1"/>
    </source>
</evidence>
<dbReference type="PANTHER" id="PTHR43861">
    <property type="entry name" value="TRANS-ACONITATE 2-METHYLTRANSFERASE-RELATED"/>
    <property type="match status" value="1"/>
</dbReference>
<evidence type="ECO:0000313" key="3">
    <source>
        <dbReference type="EMBL" id="KST69508.1"/>
    </source>
</evidence>